<gene>
    <name evidence="1" type="ORF">CKO28_18360</name>
</gene>
<name>A0ABS1DJ31_9PROT</name>
<accession>A0ABS1DJ31</accession>
<dbReference type="Proteomes" id="UP001296873">
    <property type="component" value="Unassembled WGS sequence"/>
</dbReference>
<proteinExistence type="predicted"/>
<keyword evidence="2" id="KW-1185">Reference proteome</keyword>
<dbReference type="EMBL" id="NRRL01000071">
    <property type="protein sequence ID" value="MBK1670001.1"/>
    <property type="molecule type" value="Genomic_DNA"/>
</dbReference>
<evidence type="ECO:0000313" key="1">
    <source>
        <dbReference type="EMBL" id="MBK1670001.1"/>
    </source>
</evidence>
<comment type="caution">
    <text evidence="1">The sequence shown here is derived from an EMBL/GenBank/DDBJ whole genome shotgun (WGS) entry which is preliminary data.</text>
</comment>
<evidence type="ECO:0000313" key="2">
    <source>
        <dbReference type="Proteomes" id="UP001296873"/>
    </source>
</evidence>
<sequence length="80" mass="9391">MTKTASDRHGPAQTIRSRAYGRERVELAVTRNGYRRVDWHGRRSWLGIDPETARQTYQRYCLHALVVHVSRQVWQRVAGD</sequence>
<reference evidence="1 2" key="1">
    <citation type="journal article" date="2020" name="Microorganisms">
        <title>Osmotic Adaptation and Compatible Solute Biosynthesis of Phototrophic Bacteria as Revealed from Genome Analyses.</title>
        <authorList>
            <person name="Imhoff J.F."/>
            <person name="Rahn T."/>
            <person name="Kunzel S."/>
            <person name="Keller A."/>
            <person name="Neulinger S.C."/>
        </authorList>
    </citation>
    <scope>NUCLEOTIDE SEQUENCE [LARGE SCALE GENOMIC DNA]</scope>
    <source>
        <strain evidence="1 2">DSM 9895</strain>
    </source>
</reference>
<organism evidence="1 2">
    <name type="scientific">Rhodovibrio sodomensis</name>
    <dbReference type="NCBI Taxonomy" id="1088"/>
    <lineage>
        <taxon>Bacteria</taxon>
        <taxon>Pseudomonadati</taxon>
        <taxon>Pseudomonadota</taxon>
        <taxon>Alphaproteobacteria</taxon>
        <taxon>Rhodospirillales</taxon>
        <taxon>Rhodovibrionaceae</taxon>
        <taxon>Rhodovibrio</taxon>
    </lineage>
</organism>
<dbReference type="RefSeq" id="WP_200342344.1">
    <property type="nucleotide sequence ID" value="NZ_NRRL01000071.1"/>
</dbReference>
<protein>
    <submittedName>
        <fullName evidence="1">Uncharacterized protein</fullName>
    </submittedName>
</protein>